<dbReference type="CDD" id="cd17504">
    <property type="entry name" value="MFS_MMR_MDR_like"/>
    <property type="match status" value="1"/>
</dbReference>
<feature type="transmembrane region" description="Helical" evidence="8">
    <location>
        <begin position="12"/>
        <end position="36"/>
    </location>
</feature>
<evidence type="ECO:0000259" key="9">
    <source>
        <dbReference type="PROSITE" id="PS50850"/>
    </source>
</evidence>
<evidence type="ECO:0000256" key="4">
    <source>
        <dbReference type="ARBA" id="ARBA00022989"/>
    </source>
</evidence>
<organism evidence="10 11">
    <name type="scientific">Streptomyces griseofuscus</name>
    <dbReference type="NCBI Taxonomy" id="146922"/>
    <lineage>
        <taxon>Bacteria</taxon>
        <taxon>Bacillati</taxon>
        <taxon>Actinomycetota</taxon>
        <taxon>Actinomycetes</taxon>
        <taxon>Kitasatosporales</taxon>
        <taxon>Streptomycetaceae</taxon>
        <taxon>Streptomyces</taxon>
    </lineage>
</organism>
<keyword evidence="3 8" id="KW-0812">Transmembrane</keyword>
<dbReference type="RefSeq" id="WP_125213993.1">
    <property type="nucleotide sequence ID" value="NZ_PDES01000009.1"/>
</dbReference>
<evidence type="ECO:0000313" key="11">
    <source>
        <dbReference type="Proteomes" id="UP000276379"/>
    </source>
</evidence>
<feature type="transmembrane region" description="Helical" evidence="8">
    <location>
        <begin position="198"/>
        <end position="217"/>
    </location>
</feature>
<feature type="transmembrane region" description="Helical" evidence="8">
    <location>
        <begin position="223"/>
        <end position="245"/>
    </location>
</feature>
<keyword evidence="6" id="KW-0046">Antibiotic resistance</keyword>
<feature type="transmembrane region" description="Helical" evidence="8">
    <location>
        <begin position="104"/>
        <end position="124"/>
    </location>
</feature>
<dbReference type="AlphaFoldDB" id="A0A3R8SB55"/>
<dbReference type="PROSITE" id="PS50850">
    <property type="entry name" value="MFS"/>
    <property type="match status" value="1"/>
</dbReference>
<comment type="subcellular location">
    <subcellularLocation>
        <location evidence="1">Cell membrane</location>
        <topology evidence="1">Multi-pass membrane protein</topology>
    </subcellularLocation>
</comment>
<comment type="caution">
    <text evidence="10">The sequence shown here is derived from an EMBL/GenBank/DDBJ whole genome shotgun (WGS) entry which is preliminary data.</text>
</comment>
<dbReference type="Gene3D" id="1.20.1250.20">
    <property type="entry name" value="MFS general substrate transporter like domains"/>
    <property type="match status" value="2"/>
</dbReference>
<dbReference type="InterPro" id="IPR011701">
    <property type="entry name" value="MFS"/>
</dbReference>
<evidence type="ECO:0000256" key="7">
    <source>
        <dbReference type="SAM" id="MobiDB-lite"/>
    </source>
</evidence>
<feature type="transmembrane region" description="Helical" evidence="8">
    <location>
        <begin position="266"/>
        <end position="286"/>
    </location>
</feature>
<keyword evidence="11" id="KW-1185">Reference proteome</keyword>
<keyword evidence="5 8" id="KW-0472">Membrane</keyword>
<dbReference type="EMBL" id="PDES01000009">
    <property type="protein sequence ID" value="RRQ84502.1"/>
    <property type="molecule type" value="Genomic_DNA"/>
</dbReference>
<gene>
    <name evidence="10" type="ORF">CQW44_20650</name>
</gene>
<dbReference type="Proteomes" id="UP000276379">
    <property type="component" value="Unassembled WGS sequence"/>
</dbReference>
<evidence type="ECO:0000256" key="6">
    <source>
        <dbReference type="ARBA" id="ARBA00023251"/>
    </source>
</evidence>
<dbReference type="InterPro" id="IPR020846">
    <property type="entry name" value="MFS_dom"/>
</dbReference>
<feature type="domain" description="Major facilitator superfamily (MFS) profile" evidence="9">
    <location>
        <begin position="13"/>
        <end position="464"/>
    </location>
</feature>
<accession>A0A3R8SB55</accession>
<feature type="transmembrane region" description="Helical" evidence="8">
    <location>
        <begin position="166"/>
        <end position="186"/>
    </location>
</feature>
<feature type="transmembrane region" description="Helical" evidence="8">
    <location>
        <begin position="136"/>
        <end position="160"/>
    </location>
</feature>
<dbReference type="GO" id="GO:0005886">
    <property type="term" value="C:plasma membrane"/>
    <property type="evidence" value="ECO:0007669"/>
    <property type="project" value="UniProtKB-SubCell"/>
</dbReference>
<feature type="transmembrane region" description="Helical" evidence="8">
    <location>
        <begin position="337"/>
        <end position="357"/>
    </location>
</feature>
<evidence type="ECO:0000256" key="3">
    <source>
        <dbReference type="ARBA" id="ARBA00022692"/>
    </source>
</evidence>
<feature type="region of interest" description="Disordered" evidence="7">
    <location>
        <begin position="461"/>
        <end position="483"/>
    </location>
</feature>
<dbReference type="GO" id="GO:0046677">
    <property type="term" value="P:response to antibiotic"/>
    <property type="evidence" value="ECO:0007669"/>
    <property type="project" value="UniProtKB-KW"/>
</dbReference>
<keyword evidence="4 8" id="KW-1133">Transmembrane helix</keyword>
<feature type="transmembrane region" description="Helical" evidence="8">
    <location>
        <begin position="407"/>
        <end position="432"/>
    </location>
</feature>
<feature type="transmembrane region" description="Helical" evidence="8">
    <location>
        <begin position="363"/>
        <end position="386"/>
    </location>
</feature>
<dbReference type="Pfam" id="PF07690">
    <property type="entry name" value="MFS_1"/>
    <property type="match status" value="1"/>
</dbReference>
<feature type="transmembrane region" description="Helical" evidence="8">
    <location>
        <begin position="79"/>
        <end position="98"/>
    </location>
</feature>
<sequence>MDAPQPSRRTGGVVAALALAGTVAAIMQTLVTPLIAELPRILHTSSSNAAWVITVTLLVGGVCVPVSGRLGDLVGKRRMMLICVVPLVIGSLVCALSTSVVPMIVGRGLQGMGMGMIPLGIALLRDVLPAEKLSGSIALVSASMGIGGAIGLPLAAAVAQYADWQLLFWGSAALAVIVGVLIFVVVPDVPAGAKGQRFDAIGAIGLAIGLVALLLAISKGADWGWASGTTLALFAVTVLALPAWGRWELRTRDPLIDLRTTARPRVLITNAASVLIGVGMYSFMLIAPQLLQFPKATGFGLGQSMLAAGLWIAPGGIMMMVISPLGGKLINARGPKLALTCGGVVMAAGYALALPLMGTAWGIMLSGIVINSGVALAYGSMPALIMSSVPLSETAAANGFNTLMRSLGTTIGSAVIGVVLAHMTITLGGYTLASENGFRTGLLIGCGVALVSAGVASFIPAPRKPTDTPDPHPTEADPAPARP</sequence>
<feature type="compositionally biased region" description="Basic and acidic residues" evidence="7">
    <location>
        <begin position="464"/>
        <end position="475"/>
    </location>
</feature>
<dbReference type="GO" id="GO:0022857">
    <property type="term" value="F:transmembrane transporter activity"/>
    <property type="evidence" value="ECO:0007669"/>
    <property type="project" value="InterPro"/>
</dbReference>
<protein>
    <submittedName>
        <fullName evidence="10">MFS transporter</fullName>
    </submittedName>
</protein>
<dbReference type="PANTHER" id="PTHR42718">
    <property type="entry name" value="MAJOR FACILITATOR SUPERFAMILY MULTIDRUG TRANSPORTER MFSC"/>
    <property type="match status" value="1"/>
</dbReference>
<evidence type="ECO:0000313" key="10">
    <source>
        <dbReference type="EMBL" id="RRQ84502.1"/>
    </source>
</evidence>
<feature type="transmembrane region" description="Helical" evidence="8">
    <location>
        <begin position="438"/>
        <end position="459"/>
    </location>
</feature>
<evidence type="ECO:0000256" key="5">
    <source>
        <dbReference type="ARBA" id="ARBA00023136"/>
    </source>
</evidence>
<evidence type="ECO:0000256" key="2">
    <source>
        <dbReference type="ARBA" id="ARBA00022448"/>
    </source>
</evidence>
<feature type="transmembrane region" description="Helical" evidence="8">
    <location>
        <begin position="306"/>
        <end position="325"/>
    </location>
</feature>
<dbReference type="InterPro" id="IPR036259">
    <property type="entry name" value="MFS_trans_sf"/>
</dbReference>
<dbReference type="PANTHER" id="PTHR42718:SF9">
    <property type="entry name" value="MAJOR FACILITATOR SUPERFAMILY MULTIDRUG TRANSPORTER MFSC"/>
    <property type="match status" value="1"/>
</dbReference>
<name>A0A3R8SB55_9ACTN</name>
<evidence type="ECO:0000256" key="1">
    <source>
        <dbReference type="ARBA" id="ARBA00004651"/>
    </source>
</evidence>
<reference evidence="10 11" key="1">
    <citation type="submission" date="2017-10" db="EMBL/GenBank/DDBJ databases">
        <title>Draft genome of actinobacteria isolated from guarana (Paullinia cupana (Mart.) Ducke.</title>
        <authorList>
            <person name="Siqueira K.A."/>
            <person name="Liotti R.G."/>
            <person name="Mendes T.A."/>
            <person name="Soares M.A."/>
        </authorList>
    </citation>
    <scope>NUCLEOTIDE SEQUENCE [LARGE SCALE GENOMIC DNA]</scope>
    <source>
        <strain evidence="10 11">199</strain>
    </source>
</reference>
<feature type="transmembrane region" description="Helical" evidence="8">
    <location>
        <begin position="48"/>
        <end position="67"/>
    </location>
</feature>
<evidence type="ECO:0000256" key="8">
    <source>
        <dbReference type="SAM" id="Phobius"/>
    </source>
</evidence>
<keyword evidence="2" id="KW-0813">Transport</keyword>
<proteinExistence type="predicted"/>
<dbReference type="SUPFAM" id="SSF103473">
    <property type="entry name" value="MFS general substrate transporter"/>
    <property type="match status" value="1"/>
</dbReference>